<feature type="transmembrane region" description="Helical" evidence="1">
    <location>
        <begin position="23"/>
        <end position="45"/>
    </location>
</feature>
<dbReference type="InterPro" id="IPR009577">
    <property type="entry name" value="Sm_multidrug_ex"/>
</dbReference>
<organism evidence="2 3">
    <name type="scientific">Salinadaptatus halalkaliphilus</name>
    <dbReference type="NCBI Taxonomy" id="2419781"/>
    <lineage>
        <taxon>Archaea</taxon>
        <taxon>Methanobacteriati</taxon>
        <taxon>Methanobacteriota</taxon>
        <taxon>Stenosarchaea group</taxon>
        <taxon>Halobacteria</taxon>
        <taxon>Halobacteriales</taxon>
        <taxon>Natrialbaceae</taxon>
        <taxon>Salinadaptatus</taxon>
    </lineage>
</organism>
<feature type="transmembrane region" description="Helical" evidence="1">
    <location>
        <begin position="51"/>
        <end position="73"/>
    </location>
</feature>
<dbReference type="Proteomes" id="UP000318864">
    <property type="component" value="Unassembled WGS sequence"/>
</dbReference>
<evidence type="ECO:0000256" key="1">
    <source>
        <dbReference type="SAM" id="Phobius"/>
    </source>
</evidence>
<gene>
    <name evidence="2" type="ORF">D8Y22_08790</name>
</gene>
<comment type="caution">
    <text evidence="2">The sequence shown here is derived from an EMBL/GenBank/DDBJ whole genome shotgun (WGS) entry which is preliminary data.</text>
</comment>
<feature type="transmembrane region" description="Helical" evidence="1">
    <location>
        <begin position="139"/>
        <end position="165"/>
    </location>
</feature>
<evidence type="ECO:0000313" key="2">
    <source>
        <dbReference type="EMBL" id="THE65284.1"/>
    </source>
</evidence>
<proteinExistence type="predicted"/>
<dbReference type="RefSeq" id="WP_141464322.1">
    <property type="nucleotide sequence ID" value="NZ_RBZW01000021.1"/>
</dbReference>
<keyword evidence="1" id="KW-1133">Transmembrane helix</keyword>
<dbReference type="EMBL" id="RBZW01000021">
    <property type="protein sequence ID" value="THE65284.1"/>
    <property type="molecule type" value="Genomic_DNA"/>
</dbReference>
<feature type="transmembrane region" description="Helical" evidence="1">
    <location>
        <begin position="105"/>
        <end position="127"/>
    </location>
</feature>
<evidence type="ECO:0000313" key="3">
    <source>
        <dbReference type="Proteomes" id="UP000318864"/>
    </source>
</evidence>
<protein>
    <submittedName>
        <fullName evidence="2">Small multi-drug export protein</fullName>
    </submittedName>
</protein>
<keyword evidence="3" id="KW-1185">Reference proteome</keyword>
<dbReference type="Pfam" id="PF06695">
    <property type="entry name" value="Sm_multidrug_ex"/>
    <property type="match status" value="1"/>
</dbReference>
<keyword evidence="1" id="KW-0812">Transmembrane</keyword>
<sequence>MTLWPALVDVGTLIEETTGFGGYLLVFVFAMIPAIEPFVVIPVAIGLGLDPILTGIAAFAGSVTAVVAIVLAHQRVAAWWQRRTGSEPADSSDRYGRAQRVWKRYGLPGLAVAGPILAGIHLTALLATVAGTNDRVTVAWLTAGLALWTVGLVAATVGGLSLLGVP</sequence>
<keyword evidence="1" id="KW-0472">Membrane</keyword>
<dbReference type="AlphaFoldDB" id="A0A4S3TM43"/>
<dbReference type="OrthoDB" id="70322at2157"/>
<name>A0A4S3TM43_9EURY</name>
<reference evidence="2 3" key="1">
    <citation type="submission" date="2018-10" db="EMBL/GenBank/DDBJ databases">
        <title>Natronolimnobius sp. XQ-INN 246 isolated from Inner Mongolia Autonomous Region of China.</title>
        <authorList>
            <person name="Xue Q."/>
        </authorList>
    </citation>
    <scope>NUCLEOTIDE SEQUENCE [LARGE SCALE GENOMIC DNA]</scope>
    <source>
        <strain evidence="2 3">XQ-INN 246</strain>
    </source>
</reference>
<accession>A0A4S3TM43</accession>